<sequence length="624" mass="72716">MRFVINEINLWLKNKKIRSIPFFENKINVITGESGTGKSVIIDIVDYCFFASKTKIPDEKINENINWYGLKFEINDKQYVIARGALSENRKVSSSYYFSPIGDVPNEPTPNITEDELKAVIEREFSIDSNVTIPYSGKKLKAGSKISLRYFFLFNTQSGDTIDHSEVFFDKQNDEKYKEALHRIFDLAIGIDTVNNIIIKDKINTLEKDILKLERRKNAILKENSVFDSELRSIVKQAKEYDLISLETNSLNEDIGNLQHVVENVQFLNTSENMKELERLQKKKNEIKHKIRSYNKFKNEYSGFKKLQSETFESLKPVDHLRENYGHLIQHPILTELLDFLETEMNKIKKDISNKRPFDINLDDDLKKLTKQLDEIQKDIDKVPQNKKSFNTEIEKFVFIGEIKSKLRLFKHGDQEIFNEEDLEKKKDELEQLKSKLETEIIDRSLVIRLLEELVQRYLDKSSNALGIYKDYQSVFDYKTKVLQLKKPTALVPSVVGSSSNHMFMHLCFMLGIHELIIKQGAPYVPSLLILDQPSRPYYGEEGNKKNTKKWSQIPQDDRTKITIAFTVLNNFITHINEVYGQTFQMIVFEHIPESIWKSANLNNVILVDQEFRDGNALIPDELL</sequence>
<dbReference type="Proteomes" id="UP000595691">
    <property type="component" value="Chromosome"/>
</dbReference>
<dbReference type="SUPFAM" id="SSF52540">
    <property type="entry name" value="P-loop containing nucleoside triphosphate hydrolases"/>
    <property type="match status" value="1"/>
</dbReference>
<feature type="coiled-coil region" evidence="1">
    <location>
        <begin position="359"/>
        <end position="386"/>
    </location>
</feature>
<protein>
    <submittedName>
        <fullName evidence="2">DUF3732 domain-containing protein</fullName>
    </submittedName>
</protein>
<proteinExistence type="predicted"/>
<feature type="coiled-coil region" evidence="1">
    <location>
        <begin position="196"/>
        <end position="223"/>
    </location>
</feature>
<name>A0ABX7E1I9_9BACI</name>
<dbReference type="InterPro" id="IPR022205">
    <property type="entry name" value="DUF3732"/>
</dbReference>
<dbReference type="Gene3D" id="3.40.50.300">
    <property type="entry name" value="P-loop containing nucleotide triphosphate hydrolases"/>
    <property type="match status" value="1"/>
</dbReference>
<evidence type="ECO:0000313" key="2">
    <source>
        <dbReference type="EMBL" id="QQZ09407.1"/>
    </source>
</evidence>
<accession>A0ABX7E1I9</accession>
<dbReference type="EMBL" id="CP065425">
    <property type="protein sequence ID" value="QQZ09407.1"/>
    <property type="molecule type" value="Genomic_DNA"/>
</dbReference>
<gene>
    <name evidence="2" type="ORF">I5776_21050</name>
</gene>
<dbReference type="RefSeq" id="WP_202778416.1">
    <property type="nucleotide sequence ID" value="NZ_CP065425.1"/>
</dbReference>
<feature type="coiled-coil region" evidence="1">
    <location>
        <begin position="416"/>
        <end position="443"/>
    </location>
</feature>
<evidence type="ECO:0000256" key="1">
    <source>
        <dbReference type="SAM" id="Coils"/>
    </source>
</evidence>
<organism evidence="2 3">
    <name type="scientific">Heyndrickxia vini</name>
    <dbReference type="NCBI Taxonomy" id="1476025"/>
    <lineage>
        <taxon>Bacteria</taxon>
        <taxon>Bacillati</taxon>
        <taxon>Bacillota</taxon>
        <taxon>Bacilli</taxon>
        <taxon>Bacillales</taxon>
        <taxon>Bacillaceae</taxon>
        <taxon>Heyndrickxia</taxon>
    </lineage>
</organism>
<keyword evidence="3" id="KW-1185">Reference proteome</keyword>
<keyword evidence="1" id="KW-0175">Coiled coil</keyword>
<reference evidence="2 3" key="1">
    <citation type="submission" date="2020-11" db="EMBL/GenBank/DDBJ databases">
        <title>Taxonomic evaluation of the Bacillus sporothermodurans group of bacteria based on whole genome sequences.</title>
        <authorList>
            <person name="Fiedler G."/>
            <person name="Herbstmann A.-D."/>
            <person name="Doll E."/>
            <person name="Wenning M."/>
            <person name="Brinks E."/>
            <person name="Kabisch J."/>
            <person name="Breitenwieser F."/>
            <person name="Lappann M."/>
            <person name="Boehnlein C."/>
            <person name="Franz C."/>
        </authorList>
    </citation>
    <scope>NUCLEOTIDE SEQUENCE [LARGE SCALE GENOMIC DNA]</scope>
    <source>
        <strain evidence="2 3">JCM 19841</strain>
    </source>
</reference>
<evidence type="ECO:0000313" key="3">
    <source>
        <dbReference type="Proteomes" id="UP000595691"/>
    </source>
</evidence>
<feature type="coiled-coil region" evidence="1">
    <location>
        <begin position="270"/>
        <end position="300"/>
    </location>
</feature>
<dbReference type="InterPro" id="IPR027417">
    <property type="entry name" value="P-loop_NTPase"/>
</dbReference>
<dbReference type="Pfam" id="PF12532">
    <property type="entry name" value="DUF3732"/>
    <property type="match status" value="1"/>
</dbReference>